<sequence length="709" mass="77293">MAPSAHAGAAERRKWLFFPGLGSVRARLLALVLAPLLLGVPILLGIVWVWGTQGYNQLLVNKVSSDLLTARQYFERVQEGVASGLVGFAGSHQLAVALDRGVNGRNAGDVRELLASAASIQGLDYLMLLDEHGQPLSVQRPLPQEFQQRTLWPVVREALAGRAHHALAVFSPAHLGALSPALRERAALTLIATPNAPPDWRKREERGLMIQIAVPVFNAAGQLRAVLEGGVMLNRNLGIVDRINAVVYQDTSLPLDSQGTATLFLGDTRVATNVRLFRDGGRALGTRVSAAVKEKVLGRGETWLGSAFVVNEPYISGYSPLFDDNGERIGMLYVGFLQEPLQRALYWALSGLFLLFLLVSALGTLAAVRWARSIFQPIERMAAVMKRIEAGEEKARVGTVVRDDELGQLARTFDNLLDMLDARRTELQRWADELDIMVAARTAELEMANATLRRAHQQLVMNEKLTAIGELTAGVAHEINNPVAVIQGNLELLREVLGKGAEPVREEIRMIDEQAGRIHGIVAKLLQFARPGDFAGYTDAVDVSALVNDCLVLTRHNLSRGNVRVEVMLNASRKVEINRGELQQVLINLIVNAMQAMPEGGALQLRTEDAEVDGVEGVRIEVEDTGQGIAAEVLDRIFDPFFTTKKQEGTGLGLSISYAIVTRYGGHIAVESTPGSGTCFAVHLRSHPVFSEEPSAPGFANRFFRRDGA</sequence>
<evidence type="ECO:0000313" key="15">
    <source>
        <dbReference type="Proteomes" id="UP000295129"/>
    </source>
</evidence>
<dbReference type="GO" id="GO:0005886">
    <property type="term" value="C:plasma membrane"/>
    <property type="evidence" value="ECO:0007669"/>
    <property type="project" value="UniProtKB-SubCell"/>
</dbReference>
<keyword evidence="15" id="KW-1185">Reference proteome</keyword>
<dbReference type="SMART" id="SM00388">
    <property type="entry name" value="HisKA"/>
    <property type="match status" value="1"/>
</dbReference>
<evidence type="ECO:0000256" key="5">
    <source>
        <dbReference type="ARBA" id="ARBA00022553"/>
    </source>
</evidence>
<dbReference type="InterPro" id="IPR036097">
    <property type="entry name" value="HisK_dim/P_sf"/>
</dbReference>
<dbReference type="Pfam" id="PF00672">
    <property type="entry name" value="HAMP"/>
    <property type="match status" value="1"/>
</dbReference>
<dbReference type="PANTHER" id="PTHR43065">
    <property type="entry name" value="SENSOR HISTIDINE KINASE"/>
    <property type="match status" value="1"/>
</dbReference>
<dbReference type="InterPro" id="IPR003660">
    <property type="entry name" value="HAMP_dom"/>
</dbReference>
<keyword evidence="10 11" id="KW-0472">Membrane</keyword>
<dbReference type="InterPro" id="IPR003594">
    <property type="entry name" value="HATPase_dom"/>
</dbReference>
<dbReference type="EC" id="2.7.13.3" evidence="3"/>
<keyword evidence="4" id="KW-1003">Cell membrane</keyword>
<dbReference type="InterPro" id="IPR029151">
    <property type="entry name" value="Sensor-like_sf"/>
</dbReference>
<dbReference type="CDD" id="cd00082">
    <property type="entry name" value="HisKA"/>
    <property type="match status" value="1"/>
</dbReference>
<dbReference type="InterPro" id="IPR033463">
    <property type="entry name" value="sCache_3"/>
</dbReference>
<dbReference type="InterPro" id="IPR004358">
    <property type="entry name" value="Sig_transdc_His_kin-like_C"/>
</dbReference>
<dbReference type="PROSITE" id="PS50885">
    <property type="entry name" value="HAMP"/>
    <property type="match status" value="1"/>
</dbReference>
<dbReference type="SMART" id="SM00304">
    <property type="entry name" value="HAMP"/>
    <property type="match status" value="1"/>
</dbReference>
<dbReference type="Pfam" id="PF02518">
    <property type="entry name" value="HATPase_c"/>
    <property type="match status" value="1"/>
</dbReference>
<evidence type="ECO:0000259" key="13">
    <source>
        <dbReference type="PROSITE" id="PS50885"/>
    </source>
</evidence>
<keyword evidence="8 14" id="KW-0418">Kinase</keyword>
<keyword evidence="7 11" id="KW-0812">Transmembrane</keyword>
<dbReference type="InterPro" id="IPR005467">
    <property type="entry name" value="His_kinase_dom"/>
</dbReference>
<dbReference type="EMBL" id="SNVV01000003">
    <property type="protein sequence ID" value="TDN55840.1"/>
    <property type="molecule type" value="Genomic_DNA"/>
</dbReference>
<dbReference type="SUPFAM" id="SSF158472">
    <property type="entry name" value="HAMP domain-like"/>
    <property type="match status" value="1"/>
</dbReference>
<evidence type="ECO:0000256" key="4">
    <source>
        <dbReference type="ARBA" id="ARBA00022475"/>
    </source>
</evidence>
<dbReference type="PRINTS" id="PR00344">
    <property type="entry name" value="BCTRLSENSOR"/>
</dbReference>
<keyword evidence="9 11" id="KW-1133">Transmembrane helix</keyword>
<dbReference type="Pfam" id="PF00512">
    <property type="entry name" value="HisKA"/>
    <property type="match status" value="1"/>
</dbReference>
<evidence type="ECO:0000256" key="8">
    <source>
        <dbReference type="ARBA" id="ARBA00022777"/>
    </source>
</evidence>
<dbReference type="PROSITE" id="PS50109">
    <property type="entry name" value="HIS_KIN"/>
    <property type="match status" value="1"/>
</dbReference>
<dbReference type="InterPro" id="IPR003661">
    <property type="entry name" value="HisK_dim/P_dom"/>
</dbReference>
<feature type="transmembrane region" description="Helical" evidence="11">
    <location>
        <begin position="28"/>
        <end position="51"/>
    </location>
</feature>
<evidence type="ECO:0000256" key="2">
    <source>
        <dbReference type="ARBA" id="ARBA00004651"/>
    </source>
</evidence>
<dbReference type="RefSeq" id="WP_133589089.1">
    <property type="nucleotide sequence ID" value="NZ_SNVV01000003.1"/>
</dbReference>
<organism evidence="14 15">
    <name type="scientific">Azoarcus indigens</name>
    <dbReference type="NCBI Taxonomy" id="29545"/>
    <lineage>
        <taxon>Bacteria</taxon>
        <taxon>Pseudomonadati</taxon>
        <taxon>Pseudomonadota</taxon>
        <taxon>Betaproteobacteria</taxon>
        <taxon>Rhodocyclales</taxon>
        <taxon>Zoogloeaceae</taxon>
        <taxon>Azoarcus</taxon>
    </lineage>
</organism>
<accession>A0A4R6ECG1</accession>
<keyword evidence="6" id="KW-0808">Transferase</keyword>
<dbReference type="CDD" id="cd06225">
    <property type="entry name" value="HAMP"/>
    <property type="match status" value="1"/>
</dbReference>
<dbReference type="SUPFAM" id="SSF47384">
    <property type="entry name" value="Homodimeric domain of signal transducing histidine kinase"/>
    <property type="match status" value="1"/>
</dbReference>
<dbReference type="OrthoDB" id="224978at2"/>
<evidence type="ECO:0000313" key="14">
    <source>
        <dbReference type="EMBL" id="TDN55840.1"/>
    </source>
</evidence>
<gene>
    <name evidence="14" type="ORF">C7389_103178</name>
</gene>
<evidence type="ECO:0000256" key="1">
    <source>
        <dbReference type="ARBA" id="ARBA00000085"/>
    </source>
</evidence>
<dbReference type="Gene3D" id="3.30.565.10">
    <property type="entry name" value="Histidine kinase-like ATPase, C-terminal domain"/>
    <property type="match status" value="1"/>
</dbReference>
<evidence type="ECO:0000256" key="6">
    <source>
        <dbReference type="ARBA" id="ARBA00022679"/>
    </source>
</evidence>
<keyword evidence="5" id="KW-0597">Phosphoprotein</keyword>
<dbReference type="SMART" id="SM00387">
    <property type="entry name" value="HATPase_c"/>
    <property type="match status" value="1"/>
</dbReference>
<evidence type="ECO:0000256" key="7">
    <source>
        <dbReference type="ARBA" id="ARBA00022692"/>
    </source>
</evidence>
<feature type="transmembrane region" description="Helical" evidence="11">
    <location>
        <begin position="344"/>
        <end position="371"/>
    </location>
</feature>
<feature type="domain" description="HAMP" evidence="13">
    <location>
        <begin position="372"/>
        <end position="425"/>
    </location>
</feature>
<dbReference type="Gene3D" id="1.10.287.130">
    <property type="match status" value="1"/>
</dbReference>
<dbReference type="InterPro" id="IPR036890">
    <property type="entry name" value="HATPase_C_sf"/>
</dbReference>
<dbReference type="Proteomes" id="UP000295129">
    <property type="component" value="Unassembled WGS sequence"/>
</dbReference>
<evidence type="ECO:0000256" key="11">
    <source>
        <dbReference type="SAM" id="Phobius"/>
    </source>
</evidence>
<comment type="subcellular location">
    <subcellularLocation>
        <location evidence="2">Cell membrane</location>
        <topology evidence="2">Multi-pass membrane protein</topology>
    </subcellularLocation>
</comment>
<evidence type="ECO:0000259" key="12">
    <source>
        <dbReference type="PROSITE" id="PS50109"/>
    </source>
</evidence>
<protein>
    <recommendedName>
        <fullName evidence="3">histidine kinase</fullName>
        <ecNumber evidence="3">2.7.13.3</ecNumber>
    </recommendedName>
</protein>
<evidence type="ECO:0000256" key="10">
    <source>
        <dbReference type="ARBA" id="ARBA00023136"/>
    </source>
</evidence>
<evidence type="ECO:0000256" key="3">
    <source>
        <dbReference type="ARBA" id="ARBA00012438"/>
    </source>
</evidence>
<feature type="domain" description="Histidine kinase" evidence="12">
    <location>
        <begin position="474"/>
        <end position="688"/>
    </location>
</feature>
<dbReference type="SUPFAM" id="SSF103190">
    <property type="entry name" value="Sensory domain-like"/>
    <property type="match status" value="1"/>
</dbReference>
<name>A0A4R6ECG1_9RHOO</name>
<reference evidence="14 15" key="1">
    <citation type="submission" date="2019-03" db="EMBL/GenBank/DDBJ databases">
        <title>Genomic Encyclopedia of Type Strains, Phase IV (KMG-IV): sequencing the most valuable type-strain genomes for metagenomic binning, comparative biology and taxonomic classification.</title>
        <authorList>
            <person name="Goeker M."/>
        </authorList>
    </citation>
    <scope>NUCLEOTIDE SEQUENCE [LARGE SCALE GENOMIC DNA]</scope>
    <source>
        <strain evidence="14 15">DSM 12121</strain>
    </source>
</reference>
<dbReference type="SUPFAM" id="SSF55874">
    <property type="entry name" value="ATPase domain of HSP90 chaperone/DNA topoisomerase II/histidine kinase"/>
    <property type="match status" value="1"/>
</dbReference>
<evidence type="ECO:0000256" key="9">
    <source>
        <dbReference type="ARBA" id="ARBA00022989"/>
    </source>
</evidence>
<comment type="caution">
    <text evidence="14">The sequence shown here is derived from an EMBL/GenBank/DDBJ whole genome shotgun (WGS) entry which is preliminary data.</text>
</comment>
<dbReference type="PANTHER" id="PTHR43065:SF22">
    <property type="entry name" value="HISTIDINE KINASE"/>
    <property type="match status" value="1"/>
</dbReference>
<dbReference type="Gene3D" id="6.10.340.10">
    <property type="match status" value="1"/>
</dbReference>
<dbReference type="Pfam" id="PF17202">
    <property type="entry name" value="sCache_3_3"/>
    <property type="match status" value="1"/>
</dbReference>
<comment type="catalytic activity">
    <reaction evidence="1">
        <text>ATP + protein L-histidine = ADP + protein N-phospho-L-histidine.</text>
        <dbReference type="EC" id="2.7.13.3"/>
    </reaction>
</comment>
<dbReference type="GO" id="GO:0000155">
    <property type="term" value="F:phosphorelay sensor kinase activity"/>
    <property type="evidence" value="ECO:0007669"/>
    <property type="project" value="InterPro"/>
</dbReference>
<proteinExistence type="predicted"/>
<dbReference type="AlphaFoldDB" id="A0A4R6ECG1"/>